<dbReference type="Pfam" id="PF01850">
    <property type="entry name" value="PIN"/>
    <property type="match status" value="1"/>
</dbReference>
<feature type="domain" description="PIN" evidence="1">
    <location>
        <begin position="9"/>
        <end position="72"/>
    </location>
</feature>
<name>A0A450X178_9GAMM</name>
<evidence type="ECO:0000259" key="1">
    <source>
        <dbReference type="Pfam" id="PF01850"/>
    </source>
</evidence>
<dbReference type="InterPro" id="IPR002716">
    <property type="entry name" value="PIN_dom"/>
</dbReference>
<dbReference type="InterPro" id="IPR029060">
    <property type="entry name" value="PIN-like_dom_sf"/>
</dbReference>
<protein>
    <recommendedName>
        <fullName evidence="1">PIN domain-containing protein</fullName>
    </recommendedName>
</protein>
<accession>A0A450X178</accession>
<evidence type="ECO:0000313" key="2">
    <source>
        <dbReference type="EMBL" id="VFK23035.1"/>
    </source>
</evidence>
<organism evidence="2">
    <name type="scientific">Candidatus Kentrum sp. LFY</name>
    <dbReference type="NCBI Taxonomy" id="2126342"/>
    <lineage>
        <taxon>Bacteria</taxon>
        <taxon>Pseudomonadati</taxon>
        <taxon>Pseudomonadota</taxon>
        <taxon>Gammaproteobacteria</taxon>
        <taxon>Candidatus Kentrum</taxon>
    </lineage>
</organism>
<dbReference type="SUPFAM" id="SSF88723">
    <property type="entry name" value="PIN domain-like"/>
    <property type="match status" value="1"/>
</dbReference>
<reference evidence="2" key="1">
    <citation type="submission" date="2019-02" db="EMBL/GenBank/DDBJ databases">
        <authorList>
            <person name="Gruber-Vodicka R. H."/>
            <person name="Seah K. B. B."/>
        </authorList>
    </citation>
    <scope>NUCLEOTIDE SEQUENCE</scope>
    <source>
        <strain evidence="2">BECK_BY7</strain>
    </source>
</reference>
<dbReference type="AlphaFoldDB" id="A0A450X178"/>
<gene>
    <name evidence="2" type="ORF">BECKLFY1418C_GA0070996_11336</name>
</gene>
<dbReference type="EMBL" id="CAADFN010000133">
    <property type="protein sequence ID" value="VFK23035.1"/>
    <property type="molecule type" value="Genomic_DNA"/>
</dbReference>
<proteinExistence type="predicted"/>
<dbReference type="Gene3D" id="3.40.50.1010">
    <property type="entry name" value="5'-nuclease"/>
    <property type="match status" value="1"/>
</dbReference>
<sequence>MREQGKTVAEERLELLETLPLIPEPLTPDLCRTIGEIKATKPMSFADCCIAGLSKAKNAVLVHKDPEFESVEDEIRQLKLPYKKTT</sequence>